<dbReference type="RefSeq" id="XP_060301340.1">
    <property type="nucleotide sequence ID" value="XM_060433578.1"/>
</dbReference>
<accession>A0AA40B6A5</accession>
<proteinExistence type="predicted"/>
<feature type="signal peptide" evidence="1">
    <location>
        <begin position="1"/>
        <end position="33"/>
    </location>
</feature>
<keyword evidence="3" id="KW-1185">Reference proteome</keyword>
<feature type="chain" id="PRO_5041259295" description="Secreted protein" evidence="1">
    <location>
        <begin position="34"/>
        <end position="105"/>
    </location>
</feature>
<dbReference type="Proteomes" id="UP001172101">
    <property type="component" value="Unassembled WGS sequence"/>
</dbReference>
<dbReference type="GeneID" id="85316848"/>
<evidence type="ECO:0000256" key="1">
    <source>
        <dbReference type="SAM" id="SignalP"/>
    </source>
</evidence>
<evidence type="ECO:0008006" key="4">
    <source>
        <dbReference type="Google" id="ProtNLM"/>
    </source>
</evidence>
<evidence type="ECO:0000313" key="3">
    <source>
        <dbReference type="Proteomes" id="UP001172101"/>
    </source>
</evidence>
<organism evidence="2 3">
    <name type="scientific">Lasiosphaeria miniovina</name>
    <dbReference type="NCBI Taxonomy" id="1954250"/>
    <lineage>
        <taxon>Eukaryota</taxon>
        <taxon>Fungi</taxon>
        <taxon>Dikarya</taxon>
        <taxon>Ascomycota</taxon>
        <taxon>Pezizomycotina</taxon>
        <taxon>Sordariomycetes</taxon>
        <taxon>Sordariomycetidae</taxon>
        <taxon>Sordariales</taxon>
        <taxon>Lasiosphaeriaceae</taxon>
        <taxon>Lasiosphaeria</taxon>
    </lineage>
</organism>
<comment type="caution">
    <text evidence="2">The sequence shown here is derived from an EMBL/GenBank/DDBJ whole genome shotgun (WGS) entry which is preliminary data.</text>
</comment>
<gene>
    <name evidence="2" type="ORF">B0T26DRAFT_173665</name>
</gene>
<dbReference type="AlphaFoldDB" id="A0AA40B6A5"/>
<keyword evidence="1" id="KW-0732">Signal</keyword>
<dbReference type="EMBL" id="JAUIRO010000002">
    <property type="protein sequence ID" value="KAK0728485.1"/>
    <property type="molecule type" value="Genomic_DNA"/>
</dbReference>
<name>A0AA40B6A5_9PEZI</name>
<protein>
    <recommendedName>
        <fullName evidence="4">Secreted protein</fullName>
    </recommendedName>
</protein>
<evidence type="ECO:0000313" key="2">
    <source>
        <dbReference type="EMBL" id="KAK0728485.1"/>
    </source>
</evidence>
<reference evidence="2" key="1">
    <citation type="submission" date="2023-06" db="EMBL/GenBank/DDBJ databases">
        <title>Genome-scale phylogeny and comparative genomics of the fungal order Sordariales.</title>
        <authorList>
            <consortium name="Lawrence Berkeley National Laboratory"/>
            <person name="Hensen N."/>
            <person name="Bonometti L."/>
            <person name="Westerberg I."/>
            <person name="Brannstrom I.O."/>
            <person name="Guillou S."/>
            <person name="Cros-Aarteil S."/>
            <person name="Calhoun S."/>
            <person name="Haridas S."/>
            <person name="Kuo A."/>
            <person name="Mondo S."/>
            <person name="Pangilinan J."/>
            <person name="Riley R."/>
            <person name="LaButti K."/>
            <person name="Andreopoulos B."/>
            <person name="Lipzen A."/>
            <person name="Chen C."/>
            <person name="Yanf M."/>
            <person name="Daum C."/>
            <person name="Ng V."/>
            <person name="Clum A."/>
            <person name="Steindorff A."/>
            <person name="Ohm R."/>
            <person name="Martin F."/>
            <person name="Silar P."/>
            <person name="Natvig D."/>
            <person name="Lalanne C."/>
            <person name="Gautier V."/>
            <person name="Ament-velasquez S.L."/>
            <person name="Kruys A."/>
            <person name="Hutchinson M.I."/>
            <person name="Powell A.J."/>
            <person name="Barry K."/>
            <person name="Miller A.N."/>
            <person name="Grigoriev I.V."/>
            <person name="Debuchy R."/>
            <person name="Gladieux P."/>
            <person name="Thoren M.H."/>
            <person name="Johannesson H."/>
        </authorList>
    </citation>
    <scope>NUCLEOTIDE SEQUENCE</scope>
    <source>
        <strain evidence="2">SMH2392-1A</strain>
    </source>
</reference>
<sequence length="105" mass="12244">MDGVHSQSRAHAVIAFWGLLITALEEVCKLVRTLVLNVVNTYYASRYLWDNYRRVQVRISECAGRRICSFTQIFAPFSVLLIRTNCWNSYIFFRISREGIGLQNH</sequence>